<dbReference type="RefSeq" id="WP_201429675.1">
    <property type="nucleotide sequence ID" value="NZ_JAEQBW010000001.1"/>
</dbReference>
<reference evidence="1" key="1">
    <citation type="submission" date="2021-01" db="EMBL/GenBank/DDBJ databases">
        <title>Marivirga aurantiaca sp. nov., isolated from intertidal surface sediments.</title>
        <authorList>
            <person name="Zhang M."/>
        </authorList>
    </citation>
    <scope>NUCLEOTIDE SEQUENCE</scope>
    <source>
        <strain evidence="1">S37H4</strain>
    </source>
</reference>
<comment type="caution">
    <text evidence="1">The sequence shown here is derived from an EMBL/GenBank/DDBJ whole genome shotgun (WGS) entry which is preliminary data.</text>
</comment>
<sequence>MENEKKKPLKRSPSLVAFSREHHHSLLLCWKIRMAFRNGIDVNRIKKYSDWFYKTHMISHFEVEEEYIFSVLGRDDELVKQAMTEHRRLKRLFEDTTDPEKSLSLIEEELEKHIRFEERALFQKVQQIASPEQLETIKEHHRGLDFVENETDVFWK</sequence>
<dbReference type="Gene3D" id="1.20.120.520">
    <property type="entry name" value="nmb1532 protein domain like"/>
    <property type="match status" value="1"/>
</dbReference>
<organism evidence="1 2">
    <name type="scientific">Marivirga aurantiaca</name>
    <dbReference type="NCBI Taxonomy" id="2802615"/>
    <lineage>
        <taxon>Bacteria</taxon>
        <taxon>Pseudomonadati</taxon>
        <taxon>Bacteroidota</taxon>
        <taxon>Cytophagia</taxon>
        <taxon>Cytophagales</taxon>
        <taxon>Marivirgaceae</taxon>
        <taxon>Marivirga</taxon>
    </lineage>
</organism>
<evidence type="ECO:0000313" key="1">
    <source>
        <dbReference type="EMBL" id="MBK6263997.1"/>
    </source>
</evidence>
<evidence type="ECO:0000313" key="2">
    <source>
        <dbReference type="Proteomes" id="UP000611723"/>
    </source>
</evidence>
<proteinExistence type="predicted"/>
<dbReference type="AlphaFoldDB" id="A0A935C6W5"/>
<dbReference type="EMBL" id="JAEQBW010000001">
    <property type="protein sequence ID" value="MBK6263997.1"/>
    <property type="molecule type" value="Genomic_DNA"/>
</dbReference>
<name>A0A935C6W5_9BACT</name>
<accession>A0A935C6W5</accession>
<gene>
    <name evidence="1" type="ORF">JKA74_03025</name>
</gene>
<keyword evidence="2" id="KW-1185">Reference proteome</keyword>
<protein>
    <submittedName>
        <fullName evidence="1">Hemerythrin domain-containing protein</fullName>
    </submittedName>
</protein>
<dbReference type="Proteomes" id="UP000611723">
    <property type="component" value="Unassembled WGS sequence"/>
</dbReference>